<dbReference type="SUPFAM" id="SSF52540">
    <property type="entry name" value="P-loop containing nucleoside triphosphate hydrolases"/>
    <property type="match status" value="1"/>
</dbReference>
<dbReference type="Pfam" id="PF00005">
    <property type="entry name" value="ABC_tran"/>
    <property type="match status" value="1"/>
</dbReference>
<keyword evidence="3" id="KW-0547">Nucleotide-binding</keyword>
<dbReference type="InterPro" id="IPR003593">
    <property type="entry name" value="AAA+_ATPase"/>
</dbReference>
<dbReference type="InterPro" id="IPR017871">
    <property type="entry name" value="ABC_transporter-like_CS"/>
</dbReference>
<evidence type="ECO:0000256" key="6">
    <source>
        <dbReference type="SAM" id="MobiDB-lite"/>
    </source>
</evidence>
<dbReference type="CDD" id="cd03230">
    <property type="entry name" value="ABC_DR_subfamily_A"/>
    <property type="match status" value="1"/>
</dbReference>
<evidence type="ECO:0000256" key="1">
    <source>
        <dbReference type="ARBA" id="ARBA00004202"/>
    </source>
</evidence>
<organism evidence="8 9">
    <name type="scientific">Cryptosporangium minutisporangium</name>
    <dbReference type="NCBI Taxonomy" id="113569"/>
    <lineage>
        <taxon>Bacteria</taxon>
        <taxon>Bacillati</taxon>
        <taxon>Actinomycetota</taxon>
        <taxon>Actinomycetes</taxon>
        <taxon>Cryptosporangiales</taxon>
        <taxon>Cryptosporangiaceae</taxon>
        <taxon>Cryptosporangium</taxon>
    </lineage>
</organism>
<comment type="caution">
    <text evidence="8">The sequence shown here is derived from an EMBL/GenBank/DDBJ whole genome shotgun (WGS) entry which is preliminary data.</text>
</comment>
<dbReference type="PANTHER" id="PTHR42711:SF16">
    <property type="entry name" value="ABC TRANSPORTER ATP-BINDING PROTEIN"/>
    <property type="match status" value="1"/>
</dbReference>
<dbReference type="Gene3D" id="3.40.50.300">
    <property type="entry name" value="P-loop containing nucleotide triphosphate hydrolases"/>
    <property type="match status" value="1"/>
</dbReference>
<reference evidence="9" key="1">
    <citation type="journal article" date="2019" name="Int. J. Syst. Evol. Microbiol.">
        <title>The Global Catalogue of Microorganisms (GCM) 10K type strain sequencing project: providing services to taxonomists for standard genome sequencing and annotation.</title>
        <authorList>
            <consortium name="The Broad Institute Genomics Platform"/>
            <consortium name="The Broad Institute Genome Sequencing Center for Infectious Disease"/>
            <person name="Wu L."/>
            <person name="Ma J."/>
        </authorList>
    </citation>
    <scope>NUCLEOTIDE SEQUENCE [LARGE SCALE GENOMIC DNA]</scope>
    <source>
        <strain evidence="9">JCM 9458</strain>
    </source>
</reference>
<evidence type="ECO:0000313" key="9">
    <source>
        <dbReference type="Proteomes" id="UP001501676"/>
    </source>
</evidence>
<comment type="subcellular location">
    <subcellularLocation>
        <location evidence="1">Cell membrane</location>
        <topology evidence="1">Peripheral membrane protein</topology>
    </subcellularLocation>
</comment>
<accession>A0ABP6T9Z5</accession>
<keyword evidence="4 8" id="KW-0067">ATP-binding</keyword>
<dbReference type="EMBL" id="BAAAYN010000063">
    <property type="protein sequence ID" value="GAA3397140.1"/>
    <property type="molecule type" value="Genomic_DNA"/>
</dbReference>
<dbReference type="Proteomes" id="UP001501676">
    <property type="component" value="Unassembled WGS sequence"/>
</dbReference>
<gene>
    <name evidence="8" type="ORF">GCM10020369_76340</name>
</gene>
<keyword evidence="2" id="KW-0813">Transport</keyword>
<dbReference type="PROSITE" id="PS50893">
    <property type="entry name" value="ABC_TRANSPORTER_2"/>
    <property type="match status" value="1"/>
</dbReference>
<dbReference type="PANTHER" id="PTHR42711">
    <property type="entry name" value="ABC TRANSPORTER ATP-BINDING PROTEIN"/>
    <property type="match status" value="1"/>
</dbReference>
<evidence type="ECO:0000256" key="2">
    <source>
        <dbReference type="ARBA" id="ARBA00022448"/>
    </source>
</evidence>
<evidence type="ECO:0000256" key="5">
    <source>
        <dbReference type="ARBA" id="ARBA00023251"/>
    </source>
</evidence>
<sequence>MASARRTGCGEGRLHSVDVTSSAHARTLAAPERGGEPLPQPGPAVEVTKLVKRYGPKVAVDELSFTVPRGAVFAVLGPNGAGKTSTIETCEGFRRADGGTVRVLGLDPVRDSATLRPRVGVMLQAGGGAYPGARTAEMLRLTATYSRNPLDVDLLLDLLGLTDVARTAVRRLSGGQQQRLSLAMAVVGRPELVFLDEPTAGLDPQARHAVWRIVEALRADGVTVVLTTHHMDEAERLADEVLIVDAGKAVAQGTPAALTRGEQPTLRFRADADLDAEALLGLTATLPAGCVAASAGDGGYQVTGPPTEIGPKLLAAVTAWCADRSVMPSDLQVGRRTLEDVFLDLTGRELR</sequence>
<evidence type="ECO:0000313" key="8">
    <source>
        <dbReference type="EMBL" id="GAA3397140.1"/>
    </source>
</evidence>
<evidence type="ECO:0000259" key="7">
    <source>
        <dbReference type="PROSITE" id="PS50893"/>
    </source>
</evidence>
<dbReference type="InterPro" id="IPR050763">
    <property type="entry name" value="ABC_transporter_ATP-binding"/>
</dbReference>
<feature type="region of interest" description="Disordered" evidence="6">
    <location>
        <begin position="1"/>
        <end position="43"/>
    </location>
</feature>
<dbReference type="GO" id="GO:0005524">
    <property type="term" value="F:ATP binding"/>
    <property type="evidence" value="ECO:0007669"/>
    <property type="project" value="UniProtKB-KW"/>
</dbReference>
<dbReference type="InterPro" id="IPR027417">
    <property type="entry name" value="P-loop_NTPase"/>
</dbReference>
<proteinExistence type="predicted"/>
<keyword evidence="5" id="KW-0046">Antibiotic resistance</keyword>
<keyword evidence="9" id="KW-1185">Reference proteome</keyword>
<dbReference type="PROSITE" id="PS00211">
    <property type="entry name" value="ABC_TRANSPORTER_1"/>
    <property type="match status" value="1"/>
</dbReference>
<evidence type="ECO:0000256" key="4">
    <source>
        <dbReference type="ARBA" id="ARBA00022840"/>
    </source>
</evidence>
<feature type="domain" description="ABC transporter" evidence="7">
    <location>
        <begin position="45"/>
        <end position="271"/>
    </location>
</feature>
<name>A0ABP6T9Z5_9ACTN</name>
<protein>
    <submittedName>
        <fullName evidence="8">ABC transporter ATP-binding protein</fullName>
    </submittedName>
</protein>
<dbReference type="InterPro" id="IPR003439">
    <property type="entry name" value="ABC_transporter-like_ATP-bd"/>
</dbReference>
<dbReference type="SMART" id="SM00382">
    <property type="entry name" value="AAA"/>
    <property type="match status" value="1"/>
</dbReference>
<evidence type="ECO:0000256" key="3">
    <source>
        <dbReference type="ARBA" id="ARBA00022741"/>
    </source>
</evidence>